<feature type="transmembrane region" description="Helical" evidence="8">
    <location>
        <begin position="243"/>
        <end position="259"/>
    </location>
</feature>
<dbReference type="GO" id="GO:0016020">
    <property type="term" value="C:membrane"/>
    <property type="evidence" value="ECO:0007669"/>
    <property type="project" value="UniProtKB-SubCell"/>
</dbReference>
<reference evidence="10" key="1">
    <citation type="journal article" date="2013" name="Mol. Phylogenet. Evol.">
        <title>Phylogenetic analyses of endoparasitic Acanthocephala based on mitochondrial genomes suggest secondary loss of sensory organs.</title>
        <authorList>
            <person name="Weber M."/>
            <person name="Wey-Fabrizius A.R."/>
            <person name="Podsiadlowski L."/>
            <person name="Witek A."/>
            <person name="Schill R.O."/>
            <person name="Sugar L."/>
            <person name="Herlyn H."/>
            <person name="Hankeln T."/>
        </authorList>
    </citation>
    <scope>NUCLEOTIDE SEQUENCE</scope>
</reference>
<evidence type="ECO:0000256" key="1">
    <source>
        <dbReference type="ARBA" id="ARBA00004141"/>
    </source>
</evidence>
<organism evidence="10">
    <name type="scientific">Paratenuisentis ambiguus</name>
    <name type="common">Thorny-headed worm</name>
    <dbReference type="NCBI Taxonomy" id="185730"/>
    <lineage>
        <taxon>Eukaryota</taxon>
        <taxon>Metazoa</taxon>
        <taxon>Spiralia</taxon>
        <taxon>Lophotrochozoa</taxon>
        <taxon>Acanthocephala</taxon>
        <taxon>Eoacanthocephala</taxon>
        <taxon>Neoechinorhynchida</taxon>
        <taxon>Tenuisentidae</taxon>
        <taxon>Paratenuisentis</taxon>
    </lineage>
</organism>
<feature type="transmembrane region" description="Helical" evidence="8">
    <location>
        <begin position="7"/>
        <end position="28"/>
    </location>
</feature>
<evidence type="ECO:0000256" key="8">
    <source>
        <dbReference type="SAM" id="Phobius"/>
    </source>
</evidence>
<name>K0JAJ0_PARAB</name>
<dbReference type="PANTHER" id="PTHR42829">
    <property type="entry name" value="NADH-UBIQUINONE OXIDOREDUCTASE CHAIN 5"/>
    <property type="match status" value="1"/>
</dbReference>
<accession>K0JAJ0</accession>
<feature type="transmembrane region" description="Helical" evidence="8">
    <location>
        <begin position="416"/>
        <end position="436"/>
    </location>
</feature>
<feature type="transmembrane region" description="Helical" evidence="8">
    <location>
        <begin position="215"/>
        <end position="236"/>
    </location>
</feature>
<proteinExistence type="predicted"/>
<dbReference type="Pfam" id="PF00361">
    <property type="entry name" value="Proton_antipo_M"/>
    <property type="match status" value="1"/>
</dbReference>
<dbReference type="AlphaFoldDB" id="K0JAJ0"/>
<feature type="transmembrane region" description="Helical" evidence="8">
    <location>
        <begin position="448"/>
        <end position="469"/>
    </location>
</feature>
<dbReference type="CTD" id="4540"/>
<feature type="transmembrane region" description="Helical" evidence="8">
    <location>
        <begin position="271"/>
        <end position="293"/>
    </location>
</feature>
<evidence type="ECO:0000256" key="4">
    <source>
        <dbReference type="ARBA" id="ARBA00022989"/>
    </source>
</evidence>
<dbReference type="InterPro" id="IPR001750">
    <property type="entry name" value="ND/Mrp_TM"/>
</dbReference>
<evidence type="ECO:0000256" key="3">
    <source>
        <dbReference type="ARBA" id="ARBA00022692"/>
    </source>
</evidence>
<feature type="domain" description="NADH:quinone oxidoreductase/Mrp antiporter transmembrane" evidence="9">
    <location>
        <begin position="91"/>
        <end position="355"/>
    </location>
</feature>
<feature type="transmembrane region" description="Helical" evidence="8">
    <location>
        <begin position="489"/>
        <end position="515"/>
    </location>
</feature>
<feature type="transmembrane region" description="Helical" evidence="8">
    <location>
        <begin position="40"/>
        <end position="62"/>
    </location>
</feature>
<dbReference type="PANTHER" id="PTHR42829:SF2">
    <property type="entry name" value="NADH-UBIQUINONE OXIDOREDUCTASE CHAIN 5"/>
    <property type="match status" value="1"/>
</dbReference>
<dbReference type="GO" id="GO:0015990">
    <property type="term" value="P:electron transport coupled proton transport"/>
    <property type="evidence" value="ECO:0007669"/>
    <property type="project" value="TreeGrafter"/>
</dbReference>
<evidence type="ECO:0000256" key="2">
    <source>
        <dbReference type="ARBA" id="ARBA00012944"/>
    </source>
</evidence>
<evidence type="ECO:0000256" key="5">
    <source>
        <dbReference type="ARBA" id="ARBA00023136"/>
    </source>
</evidence>
<keyword evidence="4 8" id="KW-1133">Transmembrane helix</keyword>
<dbReference type="InterPro" id="IPR003945">
    <property type="entry name" value="NU5C-like"/>
</dbReference>
<protein>
    <recommendedName>
        <fullName evidence="2">NADH:ubiquinone reductase (H(+)-translocating)</fullName>
        <ecNumber evidence="2">7.1.1.2</ecNumber>
    </recommendedName>
    <alternativeName>
        <fullName evidence="6">NADH dehydrogenase subunit 5</fullName>
    </alternativeName>
</protein>
<feature type="transmembrane region" description="Helical" evidence="8">
    <location>
        <begin position="305"/>
        <end position="327"/>
    </location>
</feature>
<feature type="transmembrane region" description="Helical" evidence="8">
    <location>
        <begin position="156"/>
        <end position="177"/>
    </location>
</feature>
<sequence length="516" mass="57478">MVLVRLFLMCSWFWGVSVMSFEVFYSWASSYNIMYNHSMMGLSVLMVLIYIYLLVLFFSGYYMMSSKNFFSFAKLVQFFVVGMGVFLVFSDVYFTLIGWEVLGVVSFVLIFYYCNDSSKVSSFFTVLINRLGDFGLIIYLSFSLCYMSEYSVSSSMILGLFLCLISKSAQFPFSVWLPMAMSAPTPVSSLVHSSTLVTAGLILVMGYFGLFNSEMLLVCLYVGGFTLVVSAFSAVFESDMKKIVALSTLFHLGFMSSLFSLGCVDVSCLHLIFHGGFKSLLFVMVGLIILFSNHEQDNRYVVAKGLGSVVWVFFSLSAVSLVGVPYFSGSLTKEVFLSAFSVSGVNLVLYLFVVLSLGCSLAYTMKLFKGLVLLKLVNNQEVWKLKGLGIKGVMMGIFSFSGCLVVLQHYVLGGLVYLSCWTMVAFLIISLFIWGFHSKFVKGSLLSVLSGWFSFFSSLFMMCLGYGLMFLEESVMFLGLSFLSSGFSVLTSSSMVWFSFSGLFSFFVSGLVFMVL</sequence>
<feature type="transmembrane region" description="Helical" evidence="8">
    <location>
        <begin position="69"/>
        <end position="90"/>
    </location>
</feature>
<evidence type="ECO:0000256" key="6">
    <source>
        <dbReference type="ARBA" id="ARBA00031027"/>
    </source>
</evidence>
<gene>
    <name evidence="10" type="primary">ND5</name>
</gene>
<dbReference type="EMBL" id="FR856885">
    <property type="protein sequence ID" value="CCA94486.2"/>
    <property type="molecule type" value="Genomic_DNA"/>
</dbReference>
<feature type="transmembrane region" description="Helical" evidence="8">
    <location>
        <begin position="189"/>
        <end position="209"/>
    </location>
</feature>
<evidence type="ECO:0000259" key="9">
    <source>
        <dbReference type="Pfam" id="PF00361"/>
    </source>
</evidence>
<dbReference type="EC" id="7.1.1.2" evidence="2"/>
<comment type="subcellular location">
    <subcellularLocation>
        <location evidence="1">Membrane</location>
        <topology evidence="1">Multi-pass membrane protein</topology>
    </subcellularLocation>
</comment>
<evidence type="ECO:0000313" key="10">
    <source>
        <dbReference type="EMBL" id="CCA94486.2"/>
    </source>
</evidence>
<keyword evidence="10" id="KW-0496">Mitochondrion</keyword>
<dbReference type="GO" id="GO:0003954">
    <property type="term" value="F:NADH dehydrogenase activity"/>
    <property type="evidence" value="ECO:0007669"/>
    <property type="project" value="TreeGrafter"/>
</dbReference>
<keyword evidence="5 8" id="KW-0472">Membrane</keyword>
<feature type="transmembrane region" description="Helical" evidence="8">
    <location>
        <begin position="126"/>
        <end position="144"/>
    </location>
</feature>
<dbReference type="RefSeq" id="YP_007183154.1">
    <property type="nucleotide sequence ID" value="NC_019807.1"/>
</dbReference>
<comment type="catalytic activity">
    <reaction evidence="7">
        <text>a ubiquinone + NADH + 5 H(+)(in) = a ubiquinol + NAD(+) + 4 H(+)(out)</text>
        <dbReference type="Rhea" id="RHEA:29091"/>
        <dbReference type="Rhea" id="RHEA-COMP:9565"/>
        <dbReference type="Rhea" id="RHEA-COMP:9566"/>
        <dbReference type="ChEBI" id="CHEBI:15378"/>
        <dbReference type="ChEBI" id="CHEBI:16389"/>
        <dbReference type="ChEBI" id="CHEBI:17976"/>
        <dbReference type="ChEBI" id="CHEBI:57540"/>
        <dbReference type="ChEBI" id="CHEBI:57945"/>
        <dbReference type="EC" id="7.1.1.2"/>
    </reaction>
</comment>
<dbReference type="GeneID" id="14216949"/>
<feature type="transmembrane region" description="Helical" evidence="8">
    <location>
        <begin position="388"/>
        <end position="410"/>
    </location>
</feature>
<geneLocation type="mitochondrion" evidence="10"/>
<keyword evidence="3 8" id="KW-0812">Transmembrane</keyword>
<feature type="transmembrane region" description="Helical" evidence="8">
    <location>
        <begin position="96"/>
        <end position="114"/>
    </location>
</feature>
<feature type="transmembrane region" description="Helical" evidence="8">
    <location>
        <begin position="347"/>
        <end position="368"/>
    </location>
</feature>
<dbReference type="PRINTS" id="PR01434">
    <property type="entry name" value="NADHDHGNASE5"/>
</dbReference>
<dbReference type="GO" id="GO:0042773">
    <property type="term" value="P:ATP synthesis coupled electron transport"/>
    <property type="evidence" value="ECO:0007669"/>
    <property type="project" value="InterPro"/>
</dbReference>
<dbReference type="GO" id="GO:0008137">
    <property type="term" value="F:NADH dehydrogenase (ubiquinone) activity"/>
    <property type="evidence" value="ECO:0007669"/>
    <property type="project" value="UniProtKB-EC"/>
</dbReference>
<evidence type="ECO:0000256" key="7">
    <source>
        <dbReference type="ARBA" id="ARBA00049551"/>
    </source>
</evidence>